<evidence type="ECO:0008006" key="3">
    <source>
        <dbReference type="Google" id="ProtNLM"/>
    </source>
</evidence>
<name>A0A445ABA1_ARAHY</name>
<keyword evidence="2" id="KW-1185">Reference proteome</keyword>
<reference evidence="1 2" key="1">
    <citation type="submission" date="2019-01" db="EMBL/GenBank/DDBJ databases">
        <title>Sequencing of cultivated peanut Arachis hypogaea provides insights into genome evolution and oil improvement.</title>
        <authorList>
            <person name="Chen X."/>
        </authorList>
    </citation>
    <scope>NUCLEOTIDE SEQUENCE [LARGE SCALE GENOMIC DNA]</scope>
    <source>
        <strain evidence="2">cv. Fuhuasheng</strain>
        <tissue evidence="1">Leaves</tissue>
    </source>
</reference>
<proteinExistence type="predicted"/>
<dbReference type="Proteomes" id="UP000289738">
    <property type="component" value="Chromosome B02"/>
</dbReference>
<gene>
    <name evidence="1" type="ORF">Ahy_B02g057224</name>
</gene>
<dbReference type="EMBL" id="SDMP01000012">
    <property type="protein sequence ID" value="RYR23737.1"/>
    <property type="molecule type" value="Genomic_DNA"/>
</dbReference>
<dbReference type="AlphaFoldDB" id="A0A445ABA1"/>
<protein>
    <recommendedName>
        <fullName evidence="3">MULE transposase domain-containing protein</fullName>
    </recommendedName>
</protein>
<organism evidence="1 2">
    <name type="scientific">Arachis hypogaea</name>
    <name type="common">Peanut</name>
    <dbReference type="NCBI Taxonomy" id="3818"/>
    <lineage>
        <taxon>Eukaryota</taxon>
        <taxon>Viridiplantae</taxon>
        <taxon>Streptophyta</taxon>
        <taxon>Embryophyta</taxon>
        <taxon>Tracheophyta</taxon>
        <taxon>Spermatophyta</taxon>
        <taxon>Magnoliopsida</taxon>
        <taxon>eudicotyledons</taxon>
        <taxon>Gunneridae</taxon>
        <taxon>Pentapetalae</taxon>
        <taxon>rosids</taxon>
        <taxon>fabids</taxon>
        <taxon>Fabales</taxon>
        <taxon>Fabaceae</taxon>
        <taxon>Papilionoideae</taxon>
        <taxon>50 kb inversion clade</taxon>
        <taxon>dalbergioids sensu lato</taxon>
        <taxon>Dalbergieae</taxon>
        <taxon>Pterocarpus clade</taxon>
        <taxon>Arachis</taxon>
    </lineage>
</organism>
<evidence type="ECO:0000313" key="2">
    <source>
        <dbReference type="Proteomes" id="UP000289738"/>
    </source>
</evidence>
<accession>A0A445ABA1</accession>
<sequence length="72" mass="8247">MLPIAYVVFETETYNSLIWFLRHLVEDLELEKIRKCTFMSDQQKNVAVCKGNSLEGLGEGNEISETCNDGEF</sequence>
<evidence type="ECO:0000313" key="1">
    <source>
        <dbReference type="EMBL" id="RYR23737.1"/>
    </source>
</evidence>
<comment type="caution">
    <text evidence="1">The sequence shown here is derived from an EMBL/GenBank/DDBJ whole genome shotgun (WGS) entry which is preliminary data.</text>
</comment>